<reference evidence="10 11" key="1">
    <citation type="journal article" date="2024" name="Proc. Natl. Acad. Sci. U.S.A.">
        <title>The genetic regulatory architecture and epigenomic basis for age-related changes in rattlesnake venom.</title>
        <authorList>
            <person name="Hogan M.P."/>
            <person name="Holding M.L."/>
            <person name="Nystrom G.S."/>
            <person name="Colston T.J."/>
            <person name="Bartlett D.A."/>
            <person name="Mason A.J."/>
            <person name="Ellsworth S.A."/>
            <person name="Rautsaw R.M."/>
            <person name="Lawrence K.C."/>
            <person name="Strickland J.L."/>
            <person name="He B."/>
            <person name="Fraser P."/>
            <person name="Margres M.J."/>
            <person name="Gilbert D.M."/>
            <person name="Gibbs H.L."/>
            <person name="Parkinson C.L."/>
            <person name="Rokyta D.R."/>
        </authorList>
    </citation>
    <scope>NUCLEOTIDE SEQUENCE [LARGE SCALE GENOMIC DNA]</scope>
    <source>
        <strain evidence="10">DRR0105</strain>
    </source>
</reference>
<organism evidence="10 11">
    <name type="scientific">Crotalus adamanteus</name>
    <name type="common">Eastern diamondback rattlesnake</name>
    <dbReference type="NCBI Taxonomy" id="8729"/>
    <lineage>
        <taxon>Eukaryota</taxon>
        <taxon>Metazoa</taxon>
        <taxon>Chordata</taxon>
        <taxon>Craniata</taxon>
        <taxon>Vertebrata</taxon>
        <taxon>Euteleostomi</taxon>
        <taxon>Lepidosauria</taxon>
        <taxon>Squamata</taxon>
        <taxon>Bifurcata</taxon>
        <taxon>Unidentata</taxon>
        <taxon>Episquamata</taxon>
        <taxon>Toxicofera</taxon>
        <taxon>Serpentes</taxon>
        <taxon>Colubroidea</taxon>
        <taxon>Viperidae</taxon>
        <taxon>Crotalinae</taxon>
        <taxon>Crotalus</taxon>
    </lineage>
</organism>
<keyword evidence="11" id="KW-1185">Reference proteome</keyword>
<comment type="caution">
    <text evidence="10">The sequence shown here is derived from an EMBL/GenBank/DDBJ whole genome shotgun (WGS) entry which is preliminary data.</text>
</comment>
<evidence type="ECO:0000256" key="1">
    <source>
        <dbReference type="ARBA" id="ARBA00004575"/>
    </source>
</evidence>
<dbReference type="PANTHER" id="PTHR13598:SF3">
    <property type="entry name" value="NUCLEAR ENVELOPE INTEGRAL MEMBRANE PROTEIN 2"/>
    <property type="match status" value="1"/>
</dbReference>
<dbReference type="Pfam" id="PF10225">
    <property type="entry name" value="NEMP"/>
    <property type="match status" value="1"/>
</dbReference>
<protein>
    <submittedName>
        <fullName evidence="10">Nuclear envelope integral membrane protein 2-like</fullName>
    </submittedName>
</protein>
<comment type="subcellular location">
    <subcellularLocation>
        <location evidence="1">Nucleus inner membrane</location>
        <topology evidence="1">Multi-pass membrane protein</topology>
        <orientation evidence="1">Nucleoplasmic side</orientation>
    </subcellularLocation>
</comment>
<dbReference type="Proteomes" id="UP001474421">
    <property type="component" value="Unassembled WGS sequence"/>
</dbReference>
<evidence type="ECO:0000313" key="11">
    <source>
        <dbReference type="Proteomes" id="UP001474421"/>
    </source>
</evidence>
<feature type="transmembrane region" description="Helical" evidence="9">
    <location>
        <begin position="273"/>
        <end position="293"/>
    </location>
</feature>
<keyword evidence="6 9" id="KW-0472">Membrane</keyword>
<evidence type="ECO:0000256" key="8">
    <source>
        <dbReference type="SAM" id="MobiDB-lite"/>
    </source>
</evidence>
<evidence type="ECO:0000256" key="5">
    <source>
        <dbReference type="ARBA" id="ARBA00022989"/>
    </source>
</evidence>
<keyword evidence="4" id="KW-0732">Signal</keyword>
<evidence type="ECO:0000256" key="7">
    <source>
        <dbReference type="ARBA" id="ARBA00023242"/>
    </source>
</evidence>
<feature type="region of interest" description="Disordered" evidence="8">
    <location>
        <begin position="484"/>
        <end position="503"/>
    </location>
</feature>
<dbReference type="GO" id="GO:0005637">
    <property type="term" value="C:nuclear inner membrane"/>
    <property type="evidence" value="ECO:0007669"/>
    <property type="project" value="UniProtKB-SubCell"/>
</dbReference>
<keyword evidence="3 9" id="KW-0812">Transmembrane</keyword>
<feature type="transmembrane region" description="Helical" evidence="9">
    <location>
        <begin position="244"/>
        <end position="266"/>
    </location>
</feature>
<dbReference type="PANTHER" id="PTHR13598">
    <property type="entry name" value="AT07567P-RELATED"/>
    <property type="match status" value="1"/>
</dbReference>
<evidence type="ECO:0000256" key="2">
    <source>
        <dbReference type="ARBA" id="ARBA00005748"/>
    </source>
</evidence>
<dbReference type="EMBL" id="JAOTOJ010000001">
    <property type="protein sequence ID" value="KAK9410817.1"/>
    <property type="molecule type" value="Genomic_DNA"/>
</dbReference>
<sequence length="522" mass="59373">MSSDAASTNRSRLPVLAAQASSSACIEARFPRLPPRRHQLCSNSCGRRAGENKMSQCGGSSGCRLFLQVRRQPLALLLGQLLATGLIQAVRADEAPPSLADSTTCKQLKIMKIMHSTESACFCYIPNGAMYLQNTWSSIQVFTNSTGLFQVVYIPDERDCQNSEHLLDFLKCLISNIWQPSVSNQTLITVDQYVGKTCFRIEPTNKILYTVRVQQKMLDSKLVLLFVAGGLLFHFAFNLSRSNIFYYCAGIAFGIFIPLVFLVFMLKRFIPKLSTFWILMSGCWFSSLYMFYVSREKLKWMWNNSPYYILGYILSVGLISFAICKKHGPLGSQQSMNLLMWMLQLKGLILIYFGIAIPWVAYAVITAMLCTKLLHYPLRASCYIGKKAAQYFHPEKLETRYLTEDEYQEQRETETVKALEELRIFCRNPTFPSWVAVVKLQSPQKFANFVLGSPHVSAEETTAHEAQYGIGGALLEQQLFQPETEAELEPHNASPEVEERNKEEGLRLLQPNLRHFHSREFL</sequence>
<comment type="similarity">
    <text evidence="2">Belongs to the NEMP family.</text>
</comment>
<evidence type="ECO:0000256" key="4">
    <source>
        <dbReference type="ARBA" id="ARBA00022729"/>
    </source>
</evidence>
<evidence type="ECO:0000256" key="3">
    <source>
        <dbReference type="ARBA" id="ARBA00022692"/>
    </source>
</evidence>
<proteinExistence type="inferred from homology"/>
<keyword evidence="5 9" id="KW-1133">Transmembrane helix</keyword>
<feature type="transmembrane region" description="Helical" evidence="9">
    <location>
        <begin position="345"/>
        <end position="369"/>
    </location>
</feature>
<accession>A0AAW1CAM1</accession>
<dbReference type="InterPro" id="IPR019358">
    <property type="entry name" value="NEMP_fam"/>
</dbReference>
<keyword evidence="7" id="KW-0539">Nucleus</keyword>
<name>A0AAW1CAM1_CROAD</name>
<evidence type="ECO:0000256" key="9">
    <source>
        <dbReference type="SAM" id="Phobius"/>
    </source>
</evidence>
<dbReference type="AlphaFoldDB" id="A0AAW1CAM1"/>
<evidence type="ECO:0000313" key="10">
    <source>
        <dbReference type="EMBL" id="KAK9410817.1"/>
    </source>
</evidence>
<feature type="transmembrane region" description="Helical" evidence="9">
    <location>
        <begin position="222"/>
        <end position="238"/>
    </location>
</feature>
<gene>
    <name evidence="10" type="ORF">NXF25_001992</name>
</gene>
<feature type="transmembrane region" description="Helical" evidence="9">
    <location>
        <begin position="305"/>
        <end position="324"/>
    </location>
</feature>
<evidence type="ECO:0000256" key="6">
    <source>
        <dbReference type="ARBA" id="ARBA00023136"/>
    </source>
</evidence>